<sequence>WGDETAIKPECHFRRSFSPKGVTPVVRQSAKRFHSSLISAINNQGKMQWMPLKEAINSETFLKFLRQLVKFRKRKIILIVDNLRVHHSKPVKEWLEQNTHRIELVFLPAYSPELNPDEYLNNYLKQTVTAEERLTDKVELDATVKVKMFLLGIRKHLVKSFFRHPAVQYAGLSPI</sequence>
<dbReference type="RefSeq" id="WP_185690989.1">
    <property type="nucleotide sequence ID" value="NZ_JACHVA010000006.1"/>
</dbReference>
<dbReference type="InterPro" id="IPR038717">
    <property type="entry name" value="Tc1-like_DDE_dom"/>
</dbReference>
<dbReference type="PANTHER" id="PTHR46564">
    <property type="entry name" value="TRANSPOSASE"/>
    <property type="match status" value="1"/>
</dbReference>
<dbReference type="EMBL" id="JACHVA010000006">
    <property type="protein sequence ID" value="MBC2600231.1"/>
    <property type="molecule type" value="Genomic_DNA"/>
</dbReference>
<proteinExistence type="predicted"/>
<dbReference type="Pfam" id="PF13358">
    <property type="entry name" value="DDE_3"/>
    <property type="match status" value="1"/>
</dbReference>
<evidence type="ECO:0000313" key="4">
    <source>
        <dbReference type="EMBL" id="MBC2600257.1"/>
    </source>
</evidence>
<dbReference type="EMBL" id="JACHVA010000009">
    <property type="protein sequence ID" value="MBC2600260.1"/>
    <property type="molecule type" value="Genomic_DNA"/>
</dbReference>
<dbReference type="Proteomes" id="UP000525652">
    <property type="component" value="Unassembled WGS sequence"/>
</dbReference>
<reference evidence="3 6" key="1">
    <citation type="submission" date="2020-07" db="EMBL/GenBank/DDBJ databases">
        <authorList>
            <person name="Feng X."/>
        </authorList>
    </citation>
    <scope>NUCLEOTIDE SEQUENCE [LARGE SCALE GENOMIC DNA]</scope>
    <source>
        <strain evidence="3 6">JCM14086</strain>
    </source>
</reference>
<dbReference type="AlphaFoldDB" id="A0A7X1E2A6"/>
<dbReference type="SUPFAM" id="SSF53098">
    <property type="entry name" value="Ribonuclease H-like"/>
    <property type="match status" value="1"/>
</dbReference>
<comment type="caution">
    <text evidence="3">The sequence shown here is derived from an EMBL/GenBank/DDBJ whole genome shotgun (WGS) entry which is preliminary data.</text>
</comment>
<feature type="domain" description="Tc1-like transposase DDE" evidence="1">
    <location>
        <begin position="1"/>
        <end position="140"/>
    </location>
</feature>
<evidence type="ECO:0000313" key="5">
    <source>
        <dbReference type="EMBL" id="MBC2600260.1"/>
    </source>
</evidence>
<dbReference type="InterPro" id="IPR047655">
    <property type="entry name" value="Transpos_IS630-like"/>
</dbReference>
<keyword evidence="6" id="KW-1185">Reference proteome</keyword>
<dbReference type="Gene3D" id="3.30.420.10">
    <property type="entry name" value="Ribonuclease H-like superfamily/Ribonuclease H"/>
    <property type="match status" value="1"/>
</dbReference>
<feature type="non-terminal residue" evidence="3">
    <location>
        <position position="1"/>
    </location>
</feature>
<dbReference type="EMBL" id="JACHVA010000008">
    <property type="protein sequence ID" value="MBC2600257.1"/>
    <property type="molecule type" value="Genomic_DNA"/>
</dbReference>
<evidence type="ECO:0000313" key="3">
    <source>
        <dbReference type="EMBL" id="MBC2600245.1"/>
    </source>
</evidence>
<evidence type="ECO:0000313" key="2">
    <source>
        <dbReference type="EMBL" id="MBC2600231.1"/>
    </source>
</evidence>
<dbReference type="NCBIfam" id="NF033545">
    <property type="entry name" value="transpos_IS630"/>
    <property type="match status" value="1"/>
</dbReference>
<dbReference type="EMBL" id="JACHVA010000007">
    <property type="protein sequence ID" value="MBC2600245.1"/>
    <property type="molecule type" value="Genomic_DNA"/>
</dbReference>
<accession>A0A7X1E2A6</accession>
<name>A0A7X1E2A6_9BACT</name>
<organism evidence="3 6">
    <name type="scientific">Puniceicoccus vermicola</name>
    <dbReference type="NCBI Taxonomy" id="388746"/>
    <lineage>
        <taxon>Bacteria</taxon>
        <taxon>Pseudomonadati</taxon>
        <taxon>Verrucomicrobiota</taxon>
        <taxon>Opitutia</taxon>
        <taxon>Puniceicoccales</taxon>
        <taxon>Puniceicoccaceae</taxon>
        <taxon>Puniceicoccus</taxon>
    </lineage>
</organism>
<dbReference type="PANTHER" id="PTHR46564:SF1">
    <property type="entry name" value="TRANSPOSASE"/>
    <property type="match status" value="1"/>
</dbReference>
<dbReference type="GO" id="GO:0003676">
    <property type="term" value="F:nucleic acid binding"/>
    <property type="evidence" value="ECO:0007669"/>
    <property type="project" value="InterPro"/>
</dbReference>
<protein>
    <submittedName>
        <fullName evidence="3">IS630 family transposase</fullName>
    </submittedName>
</protein>
<gene>
    <name evidence="2" type="ORF">H5P30_00385</name>
    <name evidence="3" type="ORF">H5P30_00455</name>
    <name evidence="4" type="ORF">H5P30_00515</name>
    <name evidence="5" type="ORF">H5P30_00530</name>
</gene>
<evidence type="ECO:0000259" key="1">
    <source>
        <dbReference type="Pfam" id="PF13358"/>
    </source>
</evidence>
<dbReference type="InterPro" id="IPR012337">
    <property type="entry name" value="RNaseH-like_sf"/>
</dbReference>
<evidence type="ECO:0000313" key="6">
    <source>
        <dbReference type="Proteomes" id="UP000525652"/>
    </source>
</evidence>
<dbReference type="InterPro" id="IPR036397">
    <property type="entry name" value="RNaseH_sf"/>
</dbReference>